<evidence type="ECO:0000313" key="1">
    <source>
        <dbReference type="EMBL" id="GGD44243.1"/>
    </source>
</evidence>
<dbReference type="RefSeq" id="WP_188855500.1">
    <property type="nucleotide sequence ID" value="NZ_BMJJ01000027.1"/>
</dbReference>
<protein>
    <submittedName>
        <fullName evidence="1">Uncharacterized protein</fullName>
    </submittedName>
</protein>
<accession>A0A916YGF4</accession>
<dbReference type="Proteomes" id="UP000613160">
    <property type="component" value="Unassembled WGS sequence"/>
</dbReference>
<dbReference type="EMBL" id="BMJJ01000027">
    <property type="protein sequence ID" value="GGD44243.1"/>
    <property type="molecule type" value="Genomic_DNA"/>
</dbReference>
<reference evidence="1" key="2">
    <citation type="submission" date="2020-09" db="EMBL/GenBank/DDBJ databases">
        <authorList>
            <person name="Sun Q."/>
            <person name="Zhou Y."/>
        </authorList>
    </citation>
    <scope>NUCLEOTIDE SEQUENCE</scope>
    <source>
        <strain evidence="1">CGMCC 1.15493</strain>
    </source>
</reference>
<evidence type="ECO:0000313" key="2">
    <source>
        <dbReference type="Proteomes" id="UP000613160"/>
    </source>
</evidence>
<keyword evidence="2" id="KW-1185">Reference proteome</keyword>
<comment type="caution">
    <text evidence="1">The sequence shown here is derived from an EMBL/GenBank/DDBJ whole genome shotgun (WGS) entry which is preliminary data.</text>
</comment>
<sequence length="334" mass="37287">MSPVGLDLVETLICSILTRSVEIYTRGFKGFSIDEKSRLLQHDYPERIYYYDQEKLQGKPVHPHGTSLRQNSSTMLNAILNGKSASVLDQEGVPAAVADMLRTREDARTSTIFERLSYLPGPVAWSLLRRASGGTLPSYRLAHLETIEFWPNWSMGREDRHHAQPDVFLRWTLGDPGQAFEMIVEAKLPWTGQWEGQWRDQLDAYRNHILGLAPGVYQTAEMGIPNGLIYLCVDGLGRRPAENIVGRKADFKLPADLPPVTFAGCSWQTLAEALGDMNIAGELADVPGALVADLRSALAFLGHVHFSMPDALLKMTHISNFSADFDNLLKWIPE</sequence>
<proteinExistence type="predicted"/>
<reference evidence="1" key="1">
    <citation type="journal article" date="2014" name="Int. J. Syst. Evol. Microbiol.">
        <title>Complete genome sequence of Corynebacterium casei LMG S-19264T (=DSM 44701T), isolated from a smear-ripened cheese.</title>
        <authorList>
            <consortium name="US DOE Joint Genome Institute (JGI-PGF)"/>
            <person name="Walter F."/>
            <person name="Albersmeier A."/>
            <person name="Kalinowski J."/>
            <person name="Ruckert C."/>
        </authorList>
    </citation>
    <scope>NUCLEOTIDE SEQUENCE</scope>
    <source>
        <strain evidence="1">CGMCC 1.15493</strain>
    </source>
</reference>
<organism evidence="1 2">
    <name type="scientific">Aureimonas glaciei</name>
    <dbReference type="NCBI Taxonomy" id="1776957"/>
    <lineage>
        <taxon>Bacteria</taxon>
        <taxon>Pseudomonadati</taxon>
        <taxon>Pseudomonadota</taxon>
        <taxon>Alphaproteobacteria</taxon>
        <taxon>Hyphomicrobiales</taxon>
        <taxon>Aurantimonadaceae</taxon>
        <taxon>Aureimonas</taxon>
    </lineage>
</organism>
<dbReference type="AlphaFoldDB" id="A0A916YGF4"/>
<gene>
    <name evidence="1" type="ORF">GCM10011335_53510</name>
</gene>
<name>A0A916YGF4_9HYPH</name>